<dbReference type="InterPro" id="IPR028728">
    <property type="entry name" value="Astrin"/>
</dbReference>
<feature type="coiled-coil region" evidence="1">
    <location>
        <begin position="179"/>
        <end position="220"/>
    </location>
</feature>
<evidence type="ECO:0000256" key="1">
    <source>
        <dbReference type="SAM" id="Coils"/>
    </source>
</evidence>
<name>A0A2J8TMM3_PONAB</name>
<dbReference type="GO" id="GO:0051301">
    <property type="term" value="P:cell division"/>
    <property type="evidence" value="ECO:0007669"/>
    <property type="project" value="InterPro"/>
</dbReference>
<dbReference type="PANTHER" id="PTHR15347">
    <property type="entry name" value="SPERM-ASSOCIATED ANTIGEN 5"/>
    <property type="match status" value="1"/>
</dbReference>
<dbReference type="PANTHER" id="PTHR15347:SF1">
    <property type="entry name" value="SPERM-ASSOCIATED ANTIGEN 5"/>
    <property type="match status" value="1"/>
</dbReference>
<keyword evidence="1" id="KW-0175">Coiled coil</keyword>
<evidence type="ECO:0000313" key="2">
    <source>
        <dbReference type="EMBL" id="PNJ34218.1"/>
    </source>
</evidence>
<feature type="non-terminal residue" evidence="2">
    <location>
        <position position="238"/>
    </location>
</feature>
<gene>
    <name evidence="2" type="ORF">CR201_G0033508</name>
</gene>
<accession>A0A2J8TMM3</accession>
<dbReference type="AlphaFoldDB" id="A0A2J8TMM3"/>
<protein>
    <submittedName>
        <fullName evidence="2">SPAG5 isoform 13</fullName>
    </submittedName>
</protein>
<dbReference type="EMBL" id="NDHI03003489">
    <property type="protein sequence ID" value="PNJ34218.1"/>
    <property type="molecule type" value="Genomic_DNA"/>
</dbReference>
<sequence length="238" mass="27221">PHPETQDSSTQTDTSHSGITNKLQHLKESHEMGQALQQARNVMQSWVLVSKELISLLHLSLLHLEEDKTTVSQESRRAETLVSCCFDLLKKLRAKLQSLKAEREEARHREEMALRGKDAVGLHAKQEELVQQTVSLTSTLQQDWRSMQLDYTTWTALLSRSRQLTEKLTVKSQQALQERDAAIEEKQEVSRVLEQVSAQLEECKGQTEQLELENSRLATDLRAQLQILANMDSQLKEL</sequence>
<feature type="non-terminal residue" evidence="2">
    <location>
        <position position="1"/>
    </location>
</feature>
<proteinExistence type="predicted"/>
<organism evidence="2">
    <name type="scientific">Pongo abelii</name>
    <name type="common">Sumatran orangutan</name>
    <name type="synonym">Pongo pygmaeus abelii</name>
    <dbReference type="NCBI Taxonomy" id="9601"/>
    <lineage>
        <taxon>Eukaryota</taxon>
        <taxon>Metazoa</taxon>
        <taxon>Chordata</taxon>
        <taxon>Craniata</taxon>
        <taxon>Vertebrata</taxon>
        <taxon>Euteleostomi</taxon>
        <taxon>Mammalia</taxon>
        <taxon>Eutheria</taxon>
        <taxon>Euarchontoglires</taxon>
        <taxon>Primates</taxon>
        <taxon>Haplorrhini</taxon>
        <taxon>Catarrhini</taxon>
        <taxon>Hominidae</taxon>
        <taxon>Pongo</taxon>
    </lineage>
</organism>
<dbReference type="GO" id="GO:0051988">
    <property type="term" value="P:regulation of attachment of spindle microtubules to kinetochore"/>
    <property type="evidence" value="ECO:0007669"/>
    <property type="project" value="InterPro"/>
</dbReference>
<comment type="caution">
    <text evidence="2">The sequence shown here is derived from an EMBL/GenBank/DDBJ whole genome shotgun (WGS) entry which is preliminary data.</text>
</comment>
<reference evidence="2" key="1">
    <citation type="submission" date="2017-12" db="EMBL/GenBank/DDBJ databases">
        <title>High-resolution comparative analysis of great ape genomes.</title>
        <authorList>
            <person name="Pollen A."/>
            <person name="Hastie A."/>
            <person name="Hormozdiari F."/>
            <person name="Dougherty M."/>
            <person name="Liu R."/>
            <person name="Chaisson M."/>
            <person name="Hoppe E."/>
            <person name="Hill C."/>
            <person name="Pang A."/>
            <person name="Hillier L."/>
            <person name="Baker C."/>
            <person name="Armstrong J."/>
            <person name="Shendure J."/>
            <person name="Paten B."/>
            <person name="Wilson R."/>
            <person name="Chao H."/>
            <person name="Schneider V."/>
            <person name="Ventura M."/>
            <person name="Kronenberg Z."/>
            <person name="Murali S."/>
            <person name="Gordon D."/>
            <person name="Cantsilieris S."/>
            <person name="Munson K."/>
            <person name="Nelson B."/>
            <person name="Raja A."/>
            <person name="Underwood J."/>
            <person name="Diekhans M."/>
            <person name="Fiddes I."/>
            <person name="Haussler D."/>
            <person name="Eichler E."/>
        </authorList>
    </citation>
    <scope>NUCLEOTIDE SEQUENCE [LARGE SCALE GENOMIC DNA]</scope>
    <source>
        <strain evidence="2">Susie</strain>
    </source>
</reference>